<evidence type="ECO:0000313" key="3">
    <source>
        <dbReference type="EnsemblMetazoa" id="AALFPA23_020408.P30128"/>
    </source>
</evidence>
<feature type="region of interest" description="Disordered" evidence="2">
    <location>
        <begin position="552"/>
        <end position="576"/>
    </location>
</feature>
<evidence type="ECO:0008006" key="5">
    <source>
        <dbReference type="Google" id="ProtNLM"/>
    </source>
</evidence>
<keyword evidence="1" id="KW-0175">Coiled coil</keyword>
<dbReference type="EnsemblMetazoa" id="AALFPA23_020408.R30128">
    <property type="protein sequence ID" value="AALFPA23_020408.P30128"/>
    <property type="gene ID" value="AALFPA23_020408"/>
</dbReference>
<feature type="region of interest" description="Disordered" evidence="2">
    <location>
        <begin position="70"/>
        <end position="89"/>
    </location>
</feature>
<feature type="compositionally biased region" description="Polar residues" evidence="2">
    <location>
        <begin position="183"/>
        <end position="202"/>
    </location>
</feature>
<dbReference type="Proteomes" id="UP000069940">
    <property type="component" value="Unassembled WGS sequence"/>
</dbReference>
<name>A0ABM1ZPF3_AEDAL</name>
<feature type="region of interest" description="Disordered" evidence="2">
    <location>
        <begin position="172"/>
        <end position="202"/>
    </location>
</feature>
<reference evidence="4" key="1">
    <citation type="journal article" date="2015" name="Proc. Natl. Acad. Sci. U.S.A.">
        <title>Genome sequence of the Asian Tiger mosquito, Aedes albopictus, reveals insights into its biology, genetics, and evolution.</title>
        <authorList>
            <person name="Chen X.G."/>
            <person name="Jiang X."/>
            <person name="Gu J."/>
            <person name="Xu M."/>
            <person name="Wu Y."/>
            <person name="Deng Y."/>
            <person name="Zhang C."/>
            <person name="Bonizzoni M."/>
            <person name="Dermauw W."/>
            <person name="Vontas J."/>
            <person name="Armbruster P."/>
            <person name="Huang X."/>
            <person name="Yang Y."/>
            <person name="Zhang H."/>
            <person name="He W."/>
            <person name="Peng H."/>
            <person name="Liu Y."/>
            <person name="Wu K."/>
            <person name="Chen J."/>
            <person name="Lirakis M."/>
            <person name="Topalis P."/>
            <person name="Van Leeuwen T."/>
            <person name="Hall A.B."/>
            <person name="Jiang X."/>
            <person name="Thorpe C."/>
            <person name="Mueller R.L."/>
            <person name="Sun C."/>
            <person name="Waterhouse R.M."/>
            <person name="Yan G."/>
            <person name="Tu Z.J."/>
            <person name="Fang X."/>
            <person name="James A.A."/>
        </authorList>
    </citation>
    <scope>NUCLEOTIDE SEQUENCE [LARGE SCALE GENOMIC DNA]</scope>
    <source>
        <strain evidence="4">Foshan</strain>
    </source>
</reference>
<feature type="coiled-coil region" evidence="1">
    <location>
        <begin position="311"/>
        <end position="430"/>
    </location>
</feature>
<proteinExistence type="predicted"/>
<sequence>MEKSFVRQTRSKTQVIKKSAGAPPDAAGDVQDHTGDEFMPSIMDFEHGQDHDCAICDRPNNTELYMGPERSYRSVSGRSSAVSGRSSQIDREIQRLEDERRAEEEVESERLRQEKLLIEKAAKEKLEREKQFIARKHELLRQKDDESVSVTSRHSSRSSIRKVEDWVQKQFTPTGDVEKDNVQKQTGKQEPVTSSTPLGSIDTGTIKFQQESAVGRPSGRQLASLPRTIGSVTIGDSPEIEYPKLELVDVQKYARLLDESESILANPGPISKHSTTGAKPKIVAKLTNPTPFEMWHRETCQLRRQRDQEMAKQDDDERKRYESRLHEIESTLQRQRDMELEHQQENELRRRREVELVNRLNRLEDQHAEEKKQLKEAECALRRQLEESHLRYQTLEADRQRQRAEQEEQLRQFREREQQLTKQLDSIRLQDQCGHPTVVQPQHAATFQYDPTLFQQQSMIAPVPDGQGIFVRDTRKPLELVDKLPPNVKFSWALYQEQQPVVDLSTFGDYMGRVTAATSGITNVSLMTKHLKDDRQRTKEKAFVNTHAAYEKKKSESYNSEHREEQPMNTKRREENKDCPMCKSHEHIAEKCTEFKKLSVNERWRFVKEQKLCRRCLVAHTRWPCEGEICGVNGCQKRHHRLLHYDAEPEQPLATTNATVTIHRQAVTSTLFKVLPVTLHGKSGIVNTFAFLDDGSSTTLLDKAIANELGVSGKSRLFESV</sequence>
<dbReference type="GeneID" id="134290218"/>
<feature type="region of interest" description="Disordered" evidence="2">
    <location>
        <begin position="1"/>
        <end position="37"/>
    </location>
</feature>
<reference evidence="3" key="2">
    <citation type="submission" date="2025-05" db="UniProtKB">
        <authorList>
            <consortium name="EnsemblMetazoa"/>
        </authorList>
    </citation>
    <scope>IDENTIFICATION</scope>
    <source>
        <strain evidence="3">Foshan</strain>
    </source>
</reference>
<feature type="compositionally biased region" description="Low complexity" evidence="2">
    <location>
        <begin position="73"/>
        <end position="87"/>
    </location>
</feature>
<feature type="compositionally biased region" description="Polar residues" evidence="2">
    <location>
        <begin position="1"/>
        <end position="16"/>
    </location>
</feature>
<organism evidence="3 4">
    <name type="scientific">Aedes albopictus</name>
    <name type="common">Asian tiger mosquito</name>
    <name type="synonym">Stegomyia albopicta</name>
    <dbReference type="NCBI Taxonomy" id="7160"/>
    <lineage>
        <taxon>Eukaryota</taxon>
        <taxon>Metazoa</taxon>
        <taxon>Ecdysozoa</taxon>
        <taxon>Arthropoda</taxon>
        <taxon>Hexapoda</taxon>
        <taxon>Insecta</taxon>
        <taxon>Pterygota</taxon>
        <taxon>Neoptera</taxon>
        <taxon>Endopterygota</taxon>
        <taxon>Diptera</taxon>
        <taxon>Nematocera</taxon>
        <taxon>Culicoidea</taxon>
        <taxon>Culicidae</taxon>
        <taxon>Culicinae</taxon>
        <taxon>Aedini</taxon>
        <taxon>Aedes</taxon>
        <taxon>Stegomyia</taxon>
    </lineage>
</organism>
<keyword evidence="4" id="KW-1185">Reference proteome</keyword>
<dbReference type="RefSeq" id="XP_062713272.1">
    <property type="nucleotide sequence ID" value="XM_062857288.1"/>
</dbReference>
<evidence type="ECO:0000313" key="4">
    <source>
        <dbReference type="Proteomes" id="UP000069940"/>
    </source>
</evidence>
<accession>A0ABM1ZPF3</accession>
<evidence type="ECO:0000256" key="2">
    <source>
        <dbReference type="SAM" id="MobiDB-lite"/>
    </source>
</evidence>
<dbReference type="PANTHER" id="PTHR47331">
    <property type="entry name" value="PHD-TYPE DOMAIN-CONTAINING PROTEIN"/>
    <property type="match status" value="1"/>
</dbReference>
<evidence type="ECO:0000256" key="1">
    <source>
        <dbReference type="SAM" id="Coils"/>
    </source>
</evidence>
<dbReference type="PANTHER" id="PTHR47331:SF5">
    <property type="entry name" value="RIBONUCLEASE H"/>
    <property type="match status" value="1"/>
</dbReference>
<protein>
    <recommendedName>
        <fullName evidence="5">Peptidase A2 domain-containing protein</fullName>
    </recommendedName>
</protein>